<gene>
    <name evidence="2" type="ORF">MATL_G00247080</name>
</gene>
<protein>
    <submittedName>
        <fullName evidence="2">Uncharacterized protein</fullName>
    </submittedName>
</protein>
<keyword evidence="3" id="KW-1185">Reference proteome</keyword>
<keyword evidence="1" id="KW-0732">Signal</keyword>
<name>A0A9D3PE53_MEGAT</name>
<reference evidence="2" key="1">
    <citation type="submission" date="2021-01" db="EMBL/GenBank/DDBJ databases">
        <authorList>
            <person name="Zahm M."/>
            <person name="Roques C."/>
            <person name="Cabau C."/>
            <person name="Klopp C."/>
            <person name="Donnadieu C."/>
            <person name="Jouanno E."/>
            <person name="Lampietro C."/>
            <person name="Louis A."/>
            <person name="Herpin A."/>
            <person name="Echchiki A."/>
            <person name="Berthelot C."/>
            <person name="Parey E."/>
            <person name="Roest-Crollius H."/>
            <person name="Braasch I."/>
            <person name="Postlethwait J."/>
            <person name="Bobe J."/>
            <person name="Montfort J."/>
            <person name="Bouchez O."/>
            <person name="Begum T."/>
            <person name="Mejri S."/>
            <person name="Adams A."/>
            <person name="Chen W.-J."/>
            <person name="Guiguen Y."/>
        </authorList>
    </citation>
    <scope>NUCLEOTIDE SEQUENCE</scope>
    <source>
        <strain evidence="2">YG-15Mar2019-1</strain>
        <tissue evidence="2">Brain</tissue>
    </source>
</reference>
<dbReference type="Proteomes" id="UP001046870">
    <property type="component" value="Chromosome 23"/>
</dbReference>
<dbReference type="EMBL" id="JAFDVH010000023">
    <property type="protein sequence ID" value="KAG7455999.1"/>
    <property type="molecule type" value="Genomic_DNA"/>
</dbReference>
<dbReference type="AlphaFoldDB" id="A0A9D3PE53"/>
<feature type="chain" id="PRO_5038504439" evidence="1">
    <location>
        <begin position="25"/>
        <end position="76"/>
    </location>
</feature>
<proteinExistence type="predicted"/>
<sequence length="76" mass="8696">MVGVGPWKTTFIFLSLSLLSNVEGNGLTDDNVRNIILEMYDRFQPQSLKKLIRNKKHPTMAKGDQYSIALQLTRDE</sequence>
<evidence type="ECO:0000313" key="2">
    <source>
        <dbReference type="EMBL" id="KAG7455999.1"/>
    </source>
</evidence>
<accession>A0A9D3PE53</accession>
<comment type="caution">
    <text evidence="2">The sequence shown here is derived from an EMBL/GenBank/DDBJ whole genome shotgun (WGS) entry which is preliminary data.</text>
</comment>
<organism evidence="2 3">
    <name type="scientific">Megalops atlanticus</name>
    <name type="common">Tarpon</name>
    <name type="synonym">Clupea gigantea</name>
    <dbReference type="NCBI Taxonomy" id="7932"/>
    <lineage>
        <taxon>Eukaryota</taxon>
        <taxon>Metazoa</taxon>
        <taxon>Chordata</taxon>
        <taxon>Craniata</taxon>
        <taxon>Vertebrata</taxon>
        <taxon>Euteleostomi</taxon>
        <taxon>Actinopterygii</taxon>
        <taxon>Neopterygii</taxon>
        <taxon>Teleostei</taxon>
        <taxon>Elopiformes</taxon>
        <taxon>Megalopidae</taxon>
        <taxon>Megalops</taxon>
    </lineage>
</organism>
<evidence type="ECO:0000256" key="1">
    <source>
        <dbReference type="SAM" id="SignalP"/>
    </source>
</evidence>
<feature type="signal peptide" evidence="1">
    <location>
        <begin position="1"/>
        <end position="24"/>
    </location>
</feature>
<evidence type="ECO:0000313" key="3">
    <source>
        <dbReference type="Proteomes" id="UP001046870"/>
    </source>
</evidence>